<dbReference type="Pfam" id="PF00856">
    <property type="entry name" value="SET"/>
    <property type="match status" value="1"/>
</dbReference>
<evidence type="ECO:0000259" key="1">
    <source>
        <dbReference type="PROSITE" id="PS50280"/>
    </source>
</evidence>
<evidence type="ECO:0000313" key="2">
    <source>
        <dbReference type="EMBL" id="KAL0576975.1"/>
    </source>
</evidence>
<sequence length="447" mass="50701">MAAVGFPVKLASAASRSQLGNGSLCFIIRAIMSTHPLSPIFQDPEFHPKDQIRKSSPPFLKFHEIVLERWTQIAIRNASSTSTHNKSFLHSPVIHNLSHGLQTESLVIVLDTRSFQAGERAFLRLQICSKAISSSANAPFWPCRTRAPGLELSGPMLLSALLNREGAASLGAVLMQKMELELKGVFNRQEQEAYMALHNSHTDDEEAGRPLIRRWKTNVVTLHNLTMPSSVPEGVYTGVFRDGSKINNSCCPNIGYRFYSSTFAMEFRAARSIKKGEELTSNYNGDIMPPRVERQRYLTEDAKYGFTCTCRSCRSAPDSDRARAYIQRNGKPKKWRLVVWLMSQGQKSVSEDWAVKEGVEMLELIEKEGLELAPQYRDHLSFLAEAYCVMGNVKKAVPWLRKYANVRRMHDGEKERSHEELLATVFSHKRWDWARRVHAVINHVRIA</sequence>
<organism evidence="2 3">
    <name type="scientific">Marasmius crinis-equi</name>
    <dbReference type="NCBI Taxonomy" id="585013"/>
    <lineage>
        <taxon>Eukaryota</taxon>
        <taxon>Fungi</taxon>
        <taxon>Dikarya</taxon>
        <taxon>Basidiomycota</taxon>
        <taxon>Agaricomycotina</taxon>
        <taxon>Agaricomycetes</taxon>
        <taxon>Agaricomycetidae</taxon>
        <taxon>Agaricales</taxon>
        <taxon>Marasmiineae</taxon>
        <taxon>Marasmiaceae</taxon>
        <taxon>Marasmius</taxon>
    </lineage>
</organism>
<comment type="caution">
    <text evidence="2">The sequence shown here is derived from an EMBL/GenBank/DDBJ whole genome shotgun (WGS) entry which is preliminary data.</text>
</comment>
<protein>
    <recommendedName>
        <fullName evidence="1">SET domain-containing protein</fullName>
    </recommendedName>
</protein>
<dbReference type="InterPro" id="IPR046341">
    <property type="entry name" value="SET_dom_sf"/>
</dbReference>
<dbReference type="CDD" id="cd20071">
    <property type="entry name" value="SET_SMYD"/>
    <property type="match status" value="1"/>
</dbReference>
<dbReference type="InterPro" id="IPR011990">
    <property type="entry name" value="TPR-like_helical_dom_sf"/>
</dbReference>
<dbReference type="PANTHER" id="PTHR47332">
    <property type="entry name" value="SET DOMAIN-CONTAINING PROTEIN 5"/>
    <property type="match status" value="1"/>
</dbReference>
<dbReference type="Gene3D" id="1.25.40.10">
    <property type="entry name" value="Tetratricopeptide repeat domain"/>
    <property type="match status" value="1"/>
</dbReference>
<reference evidence="2 3" key="1">
    <citation type="submission" date="2024-02" db="EMBL/GenBank/DDBJ databases">
        <title>A draft genome for the cacao thread blight pathogen Marasmius crinis-equi.</title>
        <authorList>
            <person name="Cohen S.P."/>
            <person name="Baruah I.K."/>
            <person name="Amoako-Attah I."/>
            <person name="Bukari Y."/>
            <person name="Meinhardt L.W."/>
            <person name="Bailey B.A."/>
        </authorList>
    </citation>
    <scope>NUCLEOTIDE SEQUENCE [LARGE SCALE GENOMIC DNA]</scope>
    <source>
        <strain evidence="2 3">GH-76</strain>
    </source>
</reference>
<dbReference type="SUPFAM" id="SSF82199">
    <property type="entry name" value="SET domain"/>
    <property type="match status" value="1"/>
</dbReference>
<dbReference type="InterPro" id="IPR053185">
    <property type="entry name" value="SET_domain_protein"/>
</dbReference>
<dbReference type="Proteomes" id="UP001465976">
    <property type="component" value="Unassembled WGS sequence"/>
</dbReference>
<dbReference type="Gene3D" id="2.170.270.10">
    <property type="entry name" value="SET domain"/>
    <property type="match status" value="1"/>
</dbReference>
<keyword evidence="3" id="KW-1185">Reference proteome</keyword>
<feature type="domain" description="SET" evidence="1">
    <location>
        <begin position="105"/>
        <end position="284"/>
    </location>
</feature>
<gene>
    <name evidence="2" type="ORF">V5O48_005017</name>
</gene>
<dbReference type="EMBL" id="JBAHYK010000186">
    <property type="protein sequence ID" value="KAL0576975.1"/>
    <property type="molecule type" value="Genomic_DNA"/>
</dbReference>
<evidence type="ECO:0000313" key="3">
    <source>
        <dbReference type="Proteomes" id="UP001465976"/>
    </source>
</evidence>
<proteinExistence type="predicted"/>
<dbReference type="PANTHER" id="PTHR47332:SF2">
    <property type="entry name" value="SET-6"/>
    <property type="match status" value="1"/>
</dbReference>
<accession>A0ABR3FNW6</accession>
<dbReference type="InterPro" id="IPR001214">
    <property type="entry name" value="SET_dom"/>
</dbReference>
<dbReference type="PROSITE" id="PS50280">
    <property type="entry name" value="SET"/>
    <property type="match status" value="1"/>
</dbReference>
<name>A0ABR3FNW6_9AGAR</name>